<keyword evidence="3" id="KW-0227">DNA damage</keyword>
<dbReference type="GO" id="GO:0051747">
    <property type="term" value="F:cytosine C-5 DNA demethylase activity"/>
    <property type="evidence" value="ECO:0007669"/>
    <property type="project" value="TreeGrafter"/>
</dbReference>
<feature type="binding site" evidence="9">
    <location>
        <position position="115"/>
    </location>
    <ligand>
        <name>2-oxoglutarate</name>
        <dbReference type="ChEBI" id="CHEBI:16810"/>
    </ligand>
</feature>
<evidence type="ECO:0000256" key="9">
    <source>
        <dbReference type="PIRSR" id="PIRSR632852-1"/>
    </source>
</evidence>
<feature type="binding site" evidence="9">
    <location>
        <position position="113"/>
    </location>
    <ligand>
        <name>2-oxoglutarate</name>
        <dbReference type="ChEBI" id="CHEBI:16810"/>
    </ligand>
</feature>
<dbReference type="GO" id="GO:0008198">
    <property type="term" value="F:ferrous iron binding"/>
    <property type="evidence" value="ECO:0007669"/>
    <property type="project" value="TreeGrafter"/>
</dbReference>
<evidence type="ECO:0000256" key="5">
    <source>
        <dbReference type="ARBA" id="ARBA00022964"/>
    </source>
</evidence>
<dbReference type="SUPFAM" id="SSF51197">
    <property type="entry name" value="Clavaminate synthase-like"/>
    <property type="match status" value="1"/>
</dbReference>
<evidence type="ECO:0000256" key="7">
    <source>
        <dbReference type="ARBA" id="ARBA00023004"/>
    </source>
</evidence>
<feature type="domain" description="Fe2OG dioxygenase" evidence="10">
    <location>
        <begin position="106"/>
        <end position="203"/>
    </location>
</feature>
<feature type="binding site" evidence="9">
    <location>
        <position position="128"/>
    </location>
    <ligand>
        <name>substrate</name>
    </ligand>
</feature>
<name>A0A229FSP1_9BURK</name>
<comment type="cofactor">
    <cofactor evidence="1">
        <name>Fe(2+)</name>
        <dbReference type="ChEBI" id="CHEBI:29033"/>
    </cofactor>
</comment>
<dbReference type="OrthoDB" id="190276at2"/>
<dbReference type="Gene3D" id="2.60.120.590">
    <property type="entry name" value="Alpha-ketoglutarate-dependent dioxygenase AlkB-like"/>
    <property type="match status" value="1"/>
</dbReference>
<feature type="binding site" evidence="9">
    <location>
        <position position="182"/>
    </location>
    <ligand>
        <name>2-oxoglutarate</name>
        <dbReference type="ChEBI" id="CHEBI:16810"/>
    </ligand>
</feature>
<keyword evidence="6" id="KW-0560">Oxidoreductase</keyword>
<proteinExistence type="predicted"/>
<dbReference type="InterPro" id="IPR032852">
    <property type="entry name" value="ALKBH2"/>
</dbReference>
<feature type="binding site" evidence="9">
    <location>
        <position position="198"/>
    </location>
    <ligand>
        <name>2-oxoglutarate</name>
        <dbReference type="ChEBI" id="CHEBI:16810"/>
    </ligand>
</feature>
<dbReference type="InterPro" id="IPR037151">
    <property type="entry name" value="AlkB-like_sf"/>
</dbReference>
<evidence type="ECO:0000256" key="8">
    <source>
        <dbReference type="ARBA" id="ARBA00023204"/>
    </source>
</evidence>
<feature type="binding site" evidence="9">
    <location>
        <position position="194"/>
    </location>
    <ligand>
        <name>2-oxoglutarate</name>
        <dbReference type="ChEBI" id="CHEBI:16810"/>
    </ligand>
</feature>
<evidence type="ECO:0000313" key="11">
    <source>
        <dbReference type="EMBL" id="OXL15031.1"/>
    </source>
</evidence>
<keyword evidence="5 11" id="KW-0223">Dioxygenase</keyword>
<organism evidence="11 12">
    <name type="scientific">Polynucleobacter cosmopolitanus</name>
    <dbReference type="NCBI Taxonomy" id="351345"/>
    <lineage>
        <taxon>Bacteria</taxon>
        <taxon>Pseudomonadati</taxon>
        <taxon>Pseudomonadota</taxon>
        <taxon>Betaproteobacteria</taxon>
        <taxon>Burkholderiales</taxon>
        <taxon>Burkholderiaceae</taxon>
        <taxon>Polynucleobacter</taxon>
    </lineage>
</organism>
<keyword evidence="12" id="KW-1185">Reference proteome</keyword>
<dbReference type="FunFam" id="2.60.120.590:FF:000004">
    <property type="entry name" value="DNA oxidative demethylase ALKBH2"/>
    <property type="match status" value="1"/>
</dbReference>
<dbReference type="GO" id="GO:0035516">
    <property type="term" value="F:broad specificity oxidative DNA demethylase activity"/>
    <property type="evidence" value="ECO:0007669"/>
    <property type="project" value="TreeGrafter"/>
</dbReference>
<gene>
    <name evidence="11" type="ORF">AOC33_06885</name>
</gene>
<accession>A0A229FSP1</accession>
<dbReference type="AlphaFoldDB" id="A0A229FSP1"/>
<feature type="binding site" evidence="9">
    <location>
        <begin position="76"/>
        <end position="78"/>
    </location>
    <ligand>
        <name>substrate</name>
    </ligand>
</feature>
<dbReference type="InterPro" id="IPR027450">
    <property type="entry name" value="AlkB-like"/>
</dbReference>
<feature type="binding site" evidence="9">
    <location>
        <begin position="56"/>
        <end position="58"/>
    </location>
    <ligand>
        <name>substrate</name>
    </ligand>
</feature>
<evidence type="ECO:0000256" key="6">
    <source>
        <dbReference type="ARBA" id="ARBA00023002"/>
    </source>
</evidence>
<dbReference type="PROSITE" id="PS51471">
    <property type="entry name" value="FE2OG_OXY"/>
    <property type="match status" value="1"/>
</dbReference>
<evidence type="ECO:0000256" key="2">
    <source>
        <dbReference type="ARBA" id="ARBA00022723"/>
    </source>
</evidence>
<evidence type="ECO:0000313" key="12">
    <source>
        <dbReference type="Proteomes" id="UP000215188"/>
    </source>
</evidence>
<keyword evidence="8" id="KW-0234">DNA repair</keyword>
<keyword evidence="4" id="KW-0460">Magnesium</keyword>
<dbReference type="InterPro" id="IPR005123">
    <property type="entry name" value="Oxoglu/Fe-dep_dioxygenase_dom"/>
</dbReference>
<dbReference type="EMBL" id="NJGG01000002">
    <property type="protein sequence ID" value="OXL15031.1"/>
    <property type="molecule type" value="Genomic_DNA"/>
</dbReference>
<protein>
    <submittedName>
        <fullName evidence="11">Alpha-ketoglutarate-dependent dioxygenase AlkB</fullName>
    </submittedName>
</protein>
<dbReference type="GO" id="GO:0006307">
    <property type="term" value="P:DNA alkylation repair"/>
    <property type="evidence" value="ECO:0007669"/>
    <property type="project" value="TreeGrafter"/>
</dbReference>
<evidence type="ECO:0000256" key="1">
    <source>
        <dbReference type="ARBA" id="ARBA00001954"/>
    </source>
</evidence>
<evidence type="ECO:0000256" key="3">
    <source>
        <dbReference type="ARBA" id="ARBA00022763"/>
    </source>
</evidence>
<evidence type="ECO:0000259" key="10">
    <source>
        <dbReference type="PROSITE" id="PS51471"/>
    </source>
</evidence>
<comment type="caution">
    <text evidence="11">The sequence shown here is derived from an EMBL/GenBank/DDBJ whole genome shotgun (WGS) entry which is preliminary data.</text>
</comment>
<dbReference type="PANTHER" id="PTHR31573">
    <property type="entry name" value="ALPHA-KETOGLUTARATE-DEPENDENT DIOXYGENASE ALKB HOMOLOG 2"/>
    <property type="match status" value="1"/>
</dbReference>
<dbReference type="PANTHER" id="PTHR31573:SF1">
    <property type="entry name" value="DNA OXIDATIVE DEMETHYLASE ALKBH2"/>
    <property type="match status" value="1"/>
</dbReference>
<dbReference type="Proteomes" id="UP000215188">
    <property type="component" value="Unassembled WGS sequence"/>
</dbReference>
<feature type="binding site" evidence="9">
    <location>
        <position position="125"/>
    </location>
    <ligand>
        <name>2-oxoglutarate</name>
        <dbReference type="ChEBI" id="CHEBI:16810"/>
    </ligand>
</feature>
<dbReference type="RefSeq" id="WP_089516101.1">
    <property type="nucleotide sequence ID" value="NZ_NJGG01000002.1"/>
</dbReference>
<feature type="binding site" evidence="9">
    <location>
        <position position="200"/>
    </location>
    <ligand>
        <name>2-oxoglutarate</name>
        <dbReference type="ChEBI" id="CHEBI:16810"/>
    </ligand>
</feature>
<reference evidence="11 12" key="1">
    <citation type="submission" date="2017-06" db="EMBL/GenBank/DDBJ databases">
        <title>Reclassification of a Polynucleobacter cosmopolitanus strain isolated from tropical Lake Victoria as Polynucleobacter victoriensis comb. nov.</title>
        <authorList>
            <person name="Hahn M.W."/>
        </authorList>
    </citation>
    <scope>NUCLEOTIDE SEQUENCE [LARGE SCALE GENOMIC DNA]</scope>
    <source>
        <strain evidence="11 12">MWH-MoIso2</strain>
    </source>
</reference>
<evidence type="ECO:0000256" key="4">
    <source>
        <dbReference type="ARBA" id="ARBA00022842"/>
    </source>
</evidence>
<dbReference type="Pfam" id="PF13532">
    <property type="entry name" value="2OG-FeII_Oxy_2"/>
    <property type="match status" value="1"/>
</dbReference>
<sequence length="206" mass="23692">MKQISLMNDLDEALTILSKDGEVTYHKDFYSGSESKQLFEELLKGLNWQFDELIMFGKKITTTRKVVWVADSDLSYTYSGVKKNPQEWSAPLLGIKQKLESFCGHQFNSCLLNLYHHGDEGMGWHSDDEKELDQNSPIASLSFGGRRKFSFRHKKDLSKASLFLDDGSLLLMQPPTQTYWQHTLLKTKVAVEPRINLTFRKINHAS</sequence>
<keyword evidence="7" id="KW-0408">Iron</keyword>
<keyword evidence="2" id="KW-0479">Metal-binding</keyword>